<dbReference type="PROSITE" id="PS50893">
    <property type="entry name" value="ABC_TRANSPORTER_2"/>
    <property type="match status" value="1"/>
</dbReference>
<dbReference type="PROSITE" id="PS50889">
    <property type="entry name" value="S4"/>
    <property type="match status" value="1"/>
</dbReference>
<proteinExistence type="inferred from homology"/>
<keyword evidence="2" id="KW-0813">Transport</keyword>
<comment type="function">
    <text evidence="10">Part of an ABC transporter complex. Transmembrane domains (TMD) form a pore in the inner membrane and the ATP-binding domain (NBD) is responsible for energy generation.</text>
</comment>
<dbReference type="PATRIC" id="fig|1359167.3.peg.36"/>
<evidence type="ECO:0000256" key="11">
    <source>
        <dbReference type="PROSITE-ProRule" id="PRU00182"/>
    </source>
</evidence>
<dbReference type="Proteomes" id="UP000033546">
    <property type="component" value="Unassembled WGS sequence"/>
</dbReference>
<evidence type="ECO:0000256" key="1">
    <source>
        <dbReference type="ARBA" id="ARBA00005417"/>
    </source>
</evidence>
<dbReference type="GO" id="GO:0003723">
    <property type="term" value="F:RNA binding"/>
    <property type="evidence" value="ECO:0007669"/>
    <property type="project" value="UniProtKB-KW"/>
</dbReference>
<gene>
    <name evidence="13" type="ORF">EMUCRT_0037</name>
</gene>
<evidence type="ECO:0000256" key="2">
    <source>
        <dbReference type="ARBA" id="ARBA00022448"/>
    </source>
</evidence>
<dbReference type="InterPro" id="IPR017871">
    <property type="entry name" value="ABC_transporter-like_CS"/>
</dbReference>
<keyword evidence="9" id="KW-0472">Membrane</keyword>
<dbReference type="InterPro" id="IPR027417">
    <property type="entry name" value="P-loop_NTPase"/>
</dbReference>
<dbReference type="SUPFAM" id="SSF52540">
    <property type="entry name" value="P-loop containing nucleoside triphosphate hydrolases"/>
    <property type="match status" value="1"/>
</dbReference>
<dbReference type="PROSITE" id="PS00211">
    <property type="entry name" value="ABC_TRANSPORTER_1"/>
    <property type="match status" value="1"/>
</dbReference>
<evidence type="ECO:0000256" key="6">
    <source>
        <dbReference type="ARBA" id="ARBA00022906"/>
    </source>
</evidence>
<keyword evidence="4" id="KW-0862">Zinc</keyword>
<protein>
    <submittedName>
        <fullName evidence="13">ABC transporter family protein</fullName>
    </submittedName>
</protein>
<dbReference type="InterPro" id="IPR003593">
    <property type="entry name" value="AAA+_ATPase"/>
</dbReference>
<name>A0A0F3NDM4_9RICK</name>
<dbReference type="GO" id="GO:0006829">
    <property type="term" value="P:zinc ion transport"/>
    <property type="evidence" value="ECO:0007669"/>
    <property type="project" value="UniProtKB-KW"/>
</dbReference>
<dbReference type="InterPro" id="IPR003439">
    <property type="entry name" value="ABC_transporter-like_ATP-bd"/>
</dbReference>
<reference evidence="13 14" key="1">
    <citation type="submission" date="2015-02" db="EMBL/GenBank/DDBJ databases">
        <title>Genome Sequencing of Rickettsiales.</title>
        <authorList>
            <person name="Daugherty S.C."/>
            <person name="Su Q."/>
            <person name="Abolude K."/>
            <person name="Beier-Sexton M."/>
            <person name="Carlyon J.A."/>
            <person name="Carter R."/>
            <person name="Day N.P."/>
            <person name="Dumler S.J."/>
            <person name="Dyachenko V."/>
            <person name="Godinez A."/>
            <person name="Kurtti T.J."/>
            <person name="Lichay M."/>
            <person name="Mullins K.E."/>
            <person name="Ott S."/>
            <person name="Pappas-Brown V."/>
            <person name="Paris D.H."/>
            <person name="Patel P."/>
            <person name="Richards A.L."/>
            <person name="Sadzewicz L."/>
            <person name="Sears K."/>
            <person name="Seidman D."/>
            <person name="Sengamalay N."/>
            <person name="Stenos J."/>
            <person name="Tallon L.J."/>
            <person name="Vincent G."/>
            <person name="Fraser C.M."/>
            <person name="Munderloh U."/>
            <person name="Dunning-Hotopp J.C."/>
        </authorList>
    </citation>
    <scope>NUCLEOTIDE SEQUENCE [LARGE SCALE GENOMIC DNA]</scope>
    <source>
        <strain evidence="13 14">EmCRT</strain>
    </source>
</reference>
<keyword evidence="8" id="KW-0406">Ion transport</keyword>
<dbReference type="GO" id="GO:0005524">
    <property type="term" value="F:ATP binding"/>
    <property type="evidence" value="ECO:0007669"/>
    <property type="project" value="UniProtKB-KW"/>
</dbReference>
<evidence type="ECO:0000256" key="7">
    <source>
        <dbReference type="ARBA" id="ARBA00022967"/>
    </source>
</evidence>
<evidence type="ECO:0000256" key="9">
    <source>
        <dbReference type="ARBA" id="ARBA00023136"/>
    </source>
</evidence>
<evidence type="ECO:0000256" key="5">
    <source>
        <dbReference type="ARBA" id="ARBA00022840"/>
    </source>
</evidence>
<evidence type="ECO:0000259" key="12">
    <source>
        <dbReference type="PROSITE" id="PS50893"/>
    </source>
</evidence>
<dbReference type="RefSeq" id="WP_045804465.1">
    <property type="nucleotide sequence ID" value="NZ_LANU01000001.1"/>
</dbReference>
<evidence type="ECO:0000313" key="14">
    <source>
        <dbReference type="Proteomes" id="UP000033546"/>
    </source>
</evidence>
<comment type="similarity">
    <text evidence="1">Belongs to the ABC transporter superfamily.</text>
</comment>
<keyword evidence="3" id="KW-0547">Nucleotide-binding</keyword>
<dbReference type="PANTHER" id="PTHR42734">
    <property type="entry name" value="METAL TRANSPORT SYSTEM ATP-BINDING PROTEIN TM_0124-RELATED"/>
    <property type="match status" value="1"/>
</dbReference>
<dbReference type="Gene3D" id="3.40.50.300">
    <property type="entry name" value="P-loop containing nucleotide triphosphate hydrolases"/>
    <property type="match status" value="1"/>
</dbReference>
<keyword evidence="5" id="KW-0067">ATP-binding</keyword>
<accession>A0A0F3NDM4</accession>
<dbReference type="AlphaFoldDB" id="A0A0F3NDM4"/>
<sequence>MFHKLLNKRGIVSYDDRCVNDYIINVENLSFFYSKKKVIDDVSFQVKFGEIVTILGPNGGGKTTLIRVLVGIYKNYVGLVEYAKNFTIGYLPQHFSVNSLIPMTVEYFLNSSYTKRKRKLKLSNVLKDINIEKILDRQMSEISYGELQLVLLARCLMLNPDLIILDEPVSCMDINAKDSFYKLISKLITMYNLSVIMTSHDLHFIMSNSYRVICINRSIYCEGSPSEIVKNEKFLTMFSSYA</sequence>
<dbReference type="PANTHER" id="PTHR42734:SF17">
    <property type="entry name" value="METAL TRANSPORT SYSTEM ATP-BINDING PROTEIN TM_0124-RELATED"/>
    <property type="match status" value="1"/>
</dbReference>
<keyword evidence="7" id="KW-1278">Translocase</keyword>
<evidence type="ECO:0000256" key="4">
    <source>
        <dbReference type="ARBA" id="ARBA00022833"/>
    </source>
</evidence>
<comment type="caution">
    <text evidence="13">The sequence shown here is derived from an EMBL/GenBank/DDBJ whole genome shotgun (WGS) entry which is preliminary data.</text>
</comment>
<feature type="domain" description="ABC transporter" evidence="12">
    <location>
        <begin position="24"/>
        <end position="241"/>
    </location>
</feature>
<evidence type="ECO:0000256" key="10">
    <source>
        <dbReference type="ARBA" id="ARBA00024725"/>
    </source>
</evidence>
<evidence type="ECO:0000313" key="13">
    <source>
        <dbReference type="EMBL" id="KJV65856.1"/>
    </source>
</evidence>
<dbReference type="EMBL" id="LANU01000001">
    <property type="protein sequence ID" value="KJV65856.1"/>
    <property type="molecule type" value="Genomic_DNA"/>
</dbReference>
<organism evidence="13 14">
    <name type="scientific">Ehrlichia cf. muris str. EmCRT</name>
    <dbReference type="NCBI Taxonomy" id="1359167"/>
    <lineage>
        <taxon>Bacteria</taxon>
        <taxon>Pseudomonadati</taxon>
        <taxon>Pseudomonadota</taxon>
        <taxon>Alphaproteobacteria</taxon>
        <taxon>Rickettsiales</taxon>
        <taxon>Anaplasmataceae</taxon>
        <taxon>Ehrlichia</taxon>
    </lineage>
</organism>
<keyword evidence="11" id="KW-0694">RNA-binding</keyword>
<evidence type="ECO:0000256" key="3">
    <source>
        <dbReference type="ARBA" id="ARBA00022741"/>
    </source>
</evidence>
<dbReference type="SMART" id="SM00382">
    <property type="entry name" value="AAA"/>
    <property type="match status" value="1"/>
</dbReference>
<dbReference type="InterPro" id="IPR050153">
    <property type="entry name" value="Metal_Ion_Import_ABC"/>
</dbReference>
<keyword evidence="6" id="KW-0864">Zinc transport</keyword>
<dbReference type="GO" id="GO:0016887">
    <property type="term" value="F:ATP hydrolysis activity"/>
    <property type="evidence" value="ECO:0007669"/>
    <property type="project" value="InterPro"/>
</dbReference>
<evidence type="ECO:0000256" key="8">
    <source>
        <dbReference type="ARBA" id="ARBA00023065"/>
    </source>
</evidence>
<dbReference type="Pfam" id="PF00005">
    <property type="entry name" value="ABC_tran"/>
    <property type="match status" value="1"/>
</dbReference>